<dbReference type="SMART" id="SM00481">
    <property type="entry name" value="POLIIIAc"/>
    <property type="match status" value="1"/>
</dbReference>
<dbReference type="EMBL" id="ADVG01000003">
    <property type="protein sequence ID" value="EFH83509.1"/>
    <property type="molecule type" value="Genomic_DNA"/>
</dbReference>
<protein>
    <submittedName>
        <fullName evidence="4">PHP domain protein</fullName>
    </submittedName>
</protein>
<reference evidence="4 5" key="1">
    <citation type="journal article" date="2011" name="Stand. Genomic Sci.">
        <title>Non-contiguous finished genome sequence and contextual data of the filamentous soil bacterium Ktedonobacter racemifer type strain (SOSP1-21).</title>
        <authorList>
            <person name="Chang Y.J."/>
            <person name="Land M."/>
            <person name="Hauser L."/>
            <person name="Chertkov O."/>
            <person name="Del Rio T.G."/>
            <person name="Nolan M."/>
            <person name="Copeland A."/>
            <person name="Tice H."/>
            <person name="Cheng J.F."/>
            <person name="Lucas S."/>
            <person name="Han C."/>
            <person name="Goodwin L."/>
            <person name="Pitluck S."/>
            <person name="Ivanova N."/>
            <person name="Ovchinikova G."/>
            <person name="Pati A."/>
            <person name="Chen A."/>
            <person name="Palaniappan K."/>
            <person name="Mavromatis K."/>
            <person name="Liolios K."/>
            <person name="Brettin T."/>
            <person name="Fiebig A."/>
            <person name="Rohde M."/>
            <person name="Abt B."/>
            <person name="Goker M."/>
            <person name="Detter J.C."/>
            <person name="Woyke T."/>
            <person name="Bristow J."/>
            <person name="Eisen J.A."/>
            <person name="Markowitz V."/>
            <person name="Hugenholtz P."/>
            <person name="Kyrpides N.C."/>
            <person name="Klenk H.P."/>
            <person name="Lapidus A."/>
        </authorList>
    </citation>
    <scope>NUCLEOTIDE SEQUENCE [LARGE SCALE GENOMIC DNA]</scope>
    <source>
        <strain evidence="5">DSM 44963</strain>
    </source>
</reference>
<dbReference type="SUPFAM" id="SSF89550">
    <property type="entry name" value="PHP domain-like"/>
    <property type="match status" value="1"/>
</dbReference>
<dbReference type="RefSeq" id="WP_007914263.1">
    <property type="nucleotide sequence ID" value="NZ_ADVG01000003.1"/>
</dbReference>
<dbReference type="InterPro" id="IPR016195">
    <property type="entry name" value="Pol/histidinol_Pase-like"/>
</dbReference>
<keyword evidence="2" id="KW-0472">Membrane</keyword>
<dbReference type="PROSITE" id="PS51318">
    <property type="entry name" value="TAT"/>
    <property type="match status" value="1"/>
</dbReference>
<keyword evidence="2" id="KW-0812">Transmembrane</keyword>
<sequence length="566" mass="63193">MSSHHHDSDHSHHHHDLDHSHCCSLGEDYELNIEEQRKQGLTRRQALTALGASGLLIAGGAISAGPAFAATTQTFQNYQPQGSDDFDGFFYISGDHHIHTRYSPDAKYAVQRQVAEANYHGLGWMVITDHGGAAHNKLSVDLTYPDVVRAREAFPNMLVFTGLEMNIPGGEHGTVMVEPTTQERDQIKQFELMYDGAIVLNSEETALAGLRYLDGLSPKPLFFANHPARRGLDSPHEIRNWKSAAPDVAYGFEGAPGHQAAGLIRDKDGKFIAYRGFYGNTAEAGAFPGYPPESYFTYGGFDWMTAKLGGLWDSLLGDGLRWWITANSDSHKYYNDLQDVDNTNYNTVGYVSEADRYFQRPTYGDFRPGEYSRTYAIVKEQSYGAIMGALRGGKSFVVQGDLIDRLKFTAAAGRSHQGVEVSLGDTLNAKKGDDVTVTIKVRVPSAPNWNKARPNVDHVDLIAGDINYLSKQAGLDNQNNPSTHVVRTFGKHDWHEKWEQGGLVLTMEHVFRRVDHDFYIRLRGTNTDDRRPTPKMDPDMRGQTGAGESPWDDLWFYCNPIFVQVK</sequence>
<evidence type="ECO:0000256" key="1">
    <source>
        <dbReference type="SAM" id="MobiDB-lite"/>
    </source>
</evidence>
<comment type="caution">
    <text evidence="4">The sequence shown here is derived from an EMBL/GenBank/DDBJ whole genome shotgun (WGS) entry which is preliminary data.</text>
</comment>
<dbReference type="InterPro" id="IPR003141">
    <property type="entry name" value="Pol/His_phosphatase_N"/>
</dbReference>
<evidence type="ECO:0000259" key="3">
    <source>
        <dbReference type="SMART" id="SM00481"/>
    </source>
</evidence>
<organism evidence="4 5">
    <name type="scientific">Ktedonobacter racemifer DSM 44963</name>
    <dbReference type="NCBI Taxonomy" id="485913"/>
    <lineage>
        <taxon>Bacteria</taxon>
        <taxon>Bacillati</taxon>
        <taxon>Chloroflexota</taxon>
        <taxon>Ktedonobacteria</taxon>
        <taxon>Ktedonobacterales</taxon>
        <taxon>Ktedonobacteraceae</taxon>
        <taxon>Ktedonobacter</taxon>
    </lineage>
</organism>
<dbReference type="AlphaFoldDB" id="D6TSV8"/>
<gene>
    <name evidence="4" type="ORF">Krac_4480</name>
</gene>
<dbReference type="InterPro" id="IPR006311">
    <property type="entry name" value="TAT_signal"/>
</dbReference>
<dbReference type="eggNOG" id="COG1387">
    <property type="taxonomic scope" value="Bacteria"/>
</dbReference>
<keyword evidence="2" id="KW-1133">Transmembrane helix</keyword>
<proteinExistence type="predicted"/>
<accession>D6TSV8</accession>
<keyword evidence="5" id="KW-1185">Reference proteome</keyword>
<dbReference type="Proteomes" id="UP000004508">
    <property type="component" value="Unassembled WGS sequence"/>
</dbReference>
<feature type="compositionally biased region" description="Basic and acidic residues" evidence="1">
    <location>
        <begin position="524"/>
        <end position="540"/>
    </location>
</feature>
<dbReference type="Gene3D" id="3.20.20.140">
    <property type="entry name" value="Metal-dependent hydrolases"/>
    <property type="match status" value="1"/>
</dbReference>
<dbReference type="CDD" id="cd07432">
    <property type="entry name" value="PHP_HisPPase"/>
    <property type="match status" value="1"/>
</dbReference>
<feature type="transmembrane region" description="Helical" evidence="2">
    <location>
        <begin position="46"/>
        <end position="69"/>
    </location>
</feature>
<feature type="region of interest" description="Disordered" evidence="1">
    <location>
        <begin position="1"/>
        <end position="20"/>
    </location>
</feature>
<dbReference type="InParanoid" id="D6TSV8"/>
<dbReference type="OrthoDB" id="9804333at2"/>
<evidence type="ECO:0000256" key="2">
    <source>
        <dbReference type="SAM" id="Phobius"/>
    </source>
</evidence>
<evidence type="ECO:0000313" key="4">
    <source>
        <dbReference type="EMBL" id="EFH83509.1"/>
    </source>
</evidence>
<dbReference type="STRING" id="485913.Krac_4480"/>
<feature type="domain" description="Polymerase/histidinol phosphatase N-terminal" evidence="3">
    <location>
        <begin position="94"/>
        <end position="169"/>
    </location>
</feature>
<evidence type="ECO:0000313" key="5">
    <source>
        <dbReference type="Proteomes" id="UP000004508"/>
    </source>
</evidence>
<feature type="region of interest" description="Disordered" evidence="1">
    <location>
        <begin position="524"/>
        <end position="547"/>
    </location>
</feature>
<name>D6TSV8_KTERA</name>